<keyword evidence="2" id="KW-1185">Reference proteome</keyword>
<organism evidence="1 2">
    <name type="scientific">Rhizobium soli</name>
    <dbReference type="NCBI Taxonomy" id="424798"/>
    <lineage>
        <taxon>Bacteria</taxon>
        <taxon>Pseudomonadati</taxon>
        <taxon>Pseudomonadota</taxon>
        <taxon>Alphaproteobacteria</taxon>
        <taxon>Hyphomicrobiales</taxon>
        <taxon>Rhizobiaceae</taxon>
        <taxon>Rhizobium/Agrobacterium group</taxon>
        <taxon>Rhizobium</taxon>
    </lineage>
</organism>
<comment type="caution">
    <text evidence="1">The sequence shown here is derived from an EMBL/GenBank/DDBJ whole genome shotgun (WGS) entry which is preliminary data.</text>
</comment>
<proteinExistence type="predicted"/>
<gene>
    <name evidence="1" type="ORF">F4695_001487</name>
</gene>
<dbReference type="AlphaFoldDB" id="A0A7X0JJ44"/>
<reference evidence="1 2" key="1">
    <citation type="submission" date="2020-08" db="EMBL/GenBank/DDBJ databases">
        <title>The Agave Microbiome: Exploring the role of microbial communities in plant adaptations to desert environments.</title>
        <authorList>
            <person name="Partida-Martinez L.P."/>
        </authorList>
    </citation>
    <scope>NUCLEOTIDE SEQUENCE [LARGE SCALE GENOMIC DNA]</scope>
    <source>
        <strain evidence="1 2">AS3.12</strain>
    </source>
</reference>
<name>A0A7X0JJ44_9HYPH</name>
<dbReference type="Proteomes" id="UP000585437">
    <property type="component" value="Unassembled WGS sequence"/>
</dbReference>
<dbReference type="EMBL" id="JACHBU010000002">
    <property type="protein sequence ID" value="MBB6508155.1"/>
    <property type="molecule type" value="Genomic_DNA"/>
</dbReference>
<evidence type="ECO:0000313" key="2">
    <source>
        <dbReference type="Proteomes" id="UP000585437"/>
    </source>
</evidence>
<accession>A0A7X0JJ44</accession>
<evidence type="ECO:0000313" key="1">
    <source>
        <dbReference type="EMBL" id="MBB6508155.1"/>
    </source>
</evidence>
<sequence>MTVILILIAAIATLAGTGALVVRQIADARRQQYQDEVLASDLGYLREVERTKKRFRHAAHKTRKLAARRTRIHQTKAAHSTAAYFAN</sequence>
<dbReference type="RefSeq" id="WP_174195392.1">
    <property type="nucleotide sequence ID" value="NZ_JACHBU010000002.1"/>
</dbReference>
<protein>
    <submittedName>
        <fullName evidence="1">Uncharacterized protein</fullName>
    </submittedName>
</protein>